<protein>
    <submittedName>
        <fullName evidence="1">Uncharacterized protein</fullName>
    </submittedName>
</protein>
<gene>
    <name evidence="1" type="ORF">MTR67_023838</name>
</gene>
<proteinExistence type="predicted"/>
<accession>A0AAF0QXZ6</accession>
<evidence type="ECO:0000313" key="1">
    <source>
        <dbReference type="EMBL" id="WMV30453.1"/>
    </source>
</evidence>
<name>A0AAF0QXZ6_SOLVR</name>
<reference evidence="1" key="1">
    <citation type="submission" date="2023-08" db="EMBL/GenBank/DDBJ databases">
        <title>A de novo genome assembly of Solanum verrucosum Schlechtendal, a Mexican diploid species geographically isolated from the other diploid A-genome species in potato relatives.</title>
        <authorList>
            <person name="Hosaka K."/>
        </authorList>
    </citation>
    <scope>NUCLEOTIDE SEQUENCE</scope>
    <source>
        <tissue evidence="1">Young leaves</tissue>
    </source>
</reference>
<evidence type="ECO:0000313" key="2">
    <source>
        <dbReference type="Proteomes" id="UP001234989"/>
    </source>
</evidence>
<sequence>MVLECRRCPWCRLWT</sequence>
<keyword evidence="2" id="KW-1185">Reference proteome</keyword>
<dbReference type="EMBL" id="CP133616">
    <property type="protein sequence ID" value="WMV30453.1"/>
    <property type="molecule type" value="Genomic_DNA"/>
</dbReference>
<dbReference type="Proteomes" id="UP001234989">
    <property type="component" value="Chromosome 5"/>
</dbReference>
<organism evidence="1 2">
    <name type="scientific">Solanum verrucosum</name>
    <dbReference type="NCBI Taxonomy" id="315347"/>
    <lineage>
        <taxon>Eukaryota</taxon>
        <taxon>Viridiplantae</taxon>
        <taxon>Streptophyta</taxon>
        <taxon>Embryophyta</taxon>
        <taxon>Tracheophyta</taxon>
        <taxon>Spermatophyta</taxon>
        <taxon>Magnoliopsida</taxon>
        <taxon>eudicotyledons</taxon>
        <taxon>Gunneridae</taxon>
        <taxon>Pentapetalae</taxon>
        <taxon>asterids</taxon>
        <taxon>lamiids</taxon>
        <taxon>Solanales</taxon>
        <taxon>Solanaceae</taxon>
        <taxon>Solanoideae</taxon>
        <taxon>Solaneae</taxon>
        <taxon>Solanum</taxon>
    </lineage>
</organism>